<gene>
    <name evidence="2" type="ORF">TorRG33x02_185280</name>
</gene>
<keyword evidence="3" id="KW-1185">Reference proteome</keyword>
<evidence type="ECO:0000313" key="2">
    <source>
        <dbReference type="EMBL" id="PON85672.1"/>
    </source>
</evidence>
<organism evidence="2 3">
    <name type="scientific">Trema orientale</name>
    <name type="common">Charcoal tree</name>
    <name type="synonym">Celtis orientalis</name>
    <dbReference type="NCBI Taxonomy" id="63057"/>
    <lineage>
        <taxon>Eukaryota</taxon>
        <taxon>Viridiplantae</taxon>
        <taxon>Streptophyta</taxon>
        <taxon>Embryophyta</taxon>
        <taxon>Tracheophyta</taxon>
        <taxon>Spermatophyta</taxon>
        <taxon>Magnoliopsida</taxon>
        <taxon>eudicotyledons</taxon>
        <taxon>Gunneridae</taxon>
        <taxon>Pentapetalae</taxon>
        <taxon>rosids</taxon>
        <taxon>fabids</taxon>
        <taxon>Rosales</taxon>
        <taxon>Cannabaceae</taxon>
        <taxon>Trema</taxon>
    </lineage>
</organism>
<evidence type="ECO:0000256" key="1">
    <source>
        <dbReference type="SAM" id="MobiDB-lite"/>
    </source>
</evidence>
<reference evidence="3" key="1">
    <citation type="submission" date="2016-06" db="EMBL/GenBank/DDBJ databases">
        <title>Parallel loss of symbiosis genes in relatives of nitrogen-fixing non-legume Parasponia.</title>
        <authorList>
            <person name="Van Velzen R."/>
            <person name="Holmer R."/>
            <person name="Bu F."/>
            <person name="Rutten L."/>
            <person name="Van Zeijl A."/>
            <person name="Liu W."/>
            <person name="Santuari L."/>
            <person name="Cao Q."/>
            <person name="Sharma T."/>
            <person name="Shen D."/>
            <person name="Roswanjaya Y."/>
            <person name="Wardhani T."/>
            <person name="Kalhor M.S."/>
            <person name="Jansen J."/>
            <person name="Van den Hoogen J."/>
            <person name="Gungor B."/>
            <person name="Hartog M."/>
            <person name="Hontelez J."/>
            <person name="Verver J."/>
            <person name="Yang W.-C."/>
            <person name="Schijlen E."/>
            <person name="Repin R."/>
            <person name="Schilthuizen M."/>
            <person name="Schranz E."/>
            <person name="Heidstra R."/>
            <person name="Miyata K."/>
            <person name="Fedorova E."/>
            <person name="Kohlen W."/>
            <person name="Bisseling T."/>
            <person name="Smit S."/>
            <person name="Geurts R."/>
        </authorList>
    </citation>
    <scope>NUCLEOTIDE SEQUENCE [LARGE SCALE GENOMIC DNA]</scope>
    <source>
        <strain evidence="3">cv. RG33-2</strain>
    </source>
</reference>
<proteinExistence type="predicted"/>
<dbReference type="EMBL" id="JXTC01000144">
    <property type="protein sequence ID" value="PON85672.1"/>
    <property type="molecule type" value="Genomic_DNA"/>
</dbReference>
<feature type="region of interest" description="Disordered" evidence="1">
    <location>
        <begin position="67"/>
        <end position="123"/>
    </location>
</feature>
<evidence type="ECO:0000313" key="3">
    <source>
        <dbReference type="Proteomes" id="UP000237000"/>
    </source>
</evidence>
<comment type="caution">
    <text evidence="2">The sequence shown here is derived from an EMBL/GenBank/DDBJ whole genome shotgun (WGS) entry which is preliminary data.</text>
</comment>
<dbReference type="InParanoid" id="A0A2P5EJJ0"/>
<dbReference type="Proteomes" id="UP000237000">
    <property type="component" value="Unassembled WGS sequence"/>
</dbReference>
<accession>A0A2P5EJJ0</accession>
<sequence>MERGRAEAAMENDGLSRESFSLSLSFLVFRFGYNRSVTRRPRLQLGYNKGPSLTHLHTLGRLLSVRSNHHQSTPLLDDPPSRPLAPPRIHFRAPPQTADAVAPPPSTTPAQNRYRPRVQLRTGASKQSRTIIPILVNTFRHLIFESNVYQV</sequence>
<protein>
    <submittedName>
        <fullName evidence="2">Uncharacterized protein</fullName>
    </submittedName>
</protein>
<dbReference type="AlphaFoldDB" id="A0A2P5EJJ0"/>
<name>A0A2P5EJJ0_TREOI</name>